<dbReference type="KEGG" id="scor:J3U87_01660"/>
<keyword evidence="1" id="KW-0597">Phosphoprotein</keyword>
<accession>A0A8A4TMD6</accession>
<feature type="modified residue" description="4-aspartylphosphate" evidence="1">
    <location>
        <position position="53"/>
    </location>
</feature>
<dbReference type="PANTHER" id="PTHR45228">
    <property type="entry name" value="CYCLIC DI-GMP PHOSPHODIESTERASE TM_0186-RELATED"/>
    <property type="match status" value="1"/>
</dbReference>
<dbReference type="SMART" id="SM00448">
    <property type="entry name" value="REC"/>
    <property type="match status" value="1"/>
</dbReference>
<dbReference type="Gene3D" id="1.10.3210.10">
    <property type="entry name" value="Hypothetical protein af1432"/>
    <property type="match status" value="1"/>
</dbReference>
<dbReference type="Pfam" id="PF13487">
    <property type="entry name" value="HD_5"/>
    <property type="match status" value="1"/>
</dbReference>
<proteinExistence type="predicted"/>
<reference evidence="3" key="1">
    <citation type="submission" date="2021-03" db="EMBL/GenBank/DDBJ databases">
        <title>Acanthopleuribacteraceae sp. M133.</title>
        <authorList>
            <person name="Wang G."/>
        </authorList>
    </citation>
    <scope>NUCLEOTIDE SEQUENCE</scope>
    <source>
        <strain evidence="3">M133</strain>
    </source>
</reference>
<dbReference type="RefSeq" id="WP_237381282.1">
    <property type="nucleotide sequence ID" value="NZ_CP071793.1"/>
</dbReference>
<dbReference type="PROSITE" id="PS50110">
    <property type="entry name" value="RESPONSE_REGULATORY"/>
    <property type="match status" value="1"/>
</dbReference>
<dbReference type="GO" id="GO:0000160">
    <property type="term" value="P:phosphorelay signal transduction system"/>
    <property type="evidence" value="ECO:0007669"/>
    <property type="project" value="InterPro"/>
</dbReference>
<sequence>MNRKVLIVDDDPHLLEGCQRQLRKHCDVFTAEGGLAGLRAIQDQGPFEVIVSDFRMPGMDGITFLEKASEVDQGAIHMMLSGQADMEAMIDVVNAGHIFRFLTKPCKAGHLAEAINAGFQQHRLIKAEKELLEMTLNGSIQMLVEVLSITNPIAFNRALRIKKTVLSLGKRLGLNNLWKLEIAAMLSQTGFVSVPNEVVQMGLKGGKLLTREEQMFWDYPKQGSHLVANIPRLEEVAQAIAYQEKQFDGGGYPEDRVKGEEIPMLSRVLKIVLDFDLMKLQGKSKNQIPQLLQAWKSRYDPRVFKAMMDELGFTPKQKMVAVEVTVEELKKGMVIRQNLKTNRGVLLVPAGVELNGLMIMRLRNFAANGALDDKINVLKPLEEET</sequence>
<organism evidence="3 4">
    <name type="scientific">Sulfidibacter corallicola</name>
    <dbReference type="NCBI Taxonomy" id="2818388"/>
    <lineage>
        <taxon>Bacteria</taxon>
        <taxon>Pseudomonadati</taxon>
        <taxon>Acidobacteriota</taxon>
        <taxon>Holophagae</taxon>
        <taxon>Acanthopleuribacterales</taxon>
        <taxon>Acanthopleuribacteraceae</taxon>
        <taxon>Sulfidibacter</taxon>
    </lineage>
</organism>
<evidence type="ECO:0000259" key="2">
    <source>
        <dbReference type="PROSITE" id="PS50110"/>
    </source>
</evidence>
<dbReference type="InterPro" id="IPR011006">
    <property type="entry name" value="CheY-like_superfamily"/>
</dbReference>
<dbReference type="Proteomes" id="UP000663929">
    <property type="component" value="Chromosome"/>
</dbReference>
<dbReference type="AlphaFoldDB" id="A0A8A4TMD6"/>
<dbReference type="SUPFAM" id="SSF52172">
    <property type="entry name" value="CheY-like"/>
    <property type="match status" value="1"/>
</dbReference>
<keyword evidence="4" id="KW-1185">Reference proteome</keyword>
<protein>
    <submittedName>
        <fullName evidence="3">Response regulator</fullName>
    </submittedName>
</protein>
<evidence type="ECO:0000256" key="1">
    <source>
        <dbReference type="PROSITE-ProRule" id="PRU00169"/>
    </source>
</evidence>
<dbReference type="InterPro" id="IPR052020">
    <property type="entry name" value="Cyclic_di-GMP/3'3'-cGAMP_PDE"/>
</dbReference>
<dbReference type="EMBL" id="CP071793">
    <property type="protein sequence ID" value="QTD51149.1"/>
    <property type="molecule type" value="Genomic_DNA"/>
</dbReference>
<evidence type="ECO:0000313" key="3">
    <source>
        <dbReference type="EMBL" id="QTD51149.1"/>
    </source>
</evidence>
<dbReference type="InterPro" id="IPR001789">
    <property type="entry name" value="Sig_transdc_resp-reg_receiver"/>
</dbReference>
<dbReference type="CDD" id="cd17569">
    <property type="entry name" value="REC_HupR-like"/>
    <property type="match status" value="1"/>
</dbReference>
<dbReference type="Pfam" id="PF00072">
    <property type="entry name" value="Response_reg"/>
    <property type="match status" value="1"/>
</dbReference>
<name>A0A8A4TMD6_SULCO</name>
<feature type="domain" description="Response regulatory" evidence="2">
    <location>
        <begin position="4"/>
        <end position="119"/>
    </location>
</feature>
<evidence type="ECO:0000313" key="4">
    <source>
        <dbReference type="Proteomes" id="UP000663929"/>
    </source>
</evidence>
<dbReference type="Gene3D" id="3.40.50.2300">
    <property type="match status" value="1"/>
</dbReference>
<gene>
    <name evidence="3" type="ORF">J3U87_01660</name>
</gene>
<dbReference type="PANTHER" id="PTHR45228:SF8">
    <property type="entry name" value="TWO-COMPONENT RESPONSE REGULATOR-RELATED"/>
    <property type="match status" value="1"/>
</dbReference>